<evidence type="ECO:0000256" key="8">
    <source>
        <dbReference type="SAM" id="Phobius"/>
    </source>
</evidence>
<keyword evidence="5 6" id="KW-0408">Iron</keyword>
<dbReference type="InterPro" id="IPR009056">
    <property type="entry name" value="Cyt_c-like_dom"/>
</dbReference>
<gene>
    <name evidence="10" type="ORF">SAMN04488060_0852</name>
</gene>
<dbReference type="InterPro" id="IPR002327">
    <property type="entry name" value="Cyt_c_1A/1B"/>
</dbReference>
<proteinExistence type="predicted"/>
<feature type="compositionally biased region" description="Low complexity" evidence="7">
    <location>
        <begin position="190"/>
        <end position="211"/>
    </location>
</feature>
<dbReference type="AlphaFoldDB" id="A0A1I5LA11"/>
<evidence type="ECO:0000256" key="4">
    <source>
        <dbReference type="ARBA" id="ARBA00022982"/>
    </source>
</evidence>
<keyword evidence="11" id="KW-1185">Reference proteome</keyword>
<protein>
    <submittedName>
        <fullName evidence="10">Cytochrome c</fullName>
    </submittedName>
</protein>
<feature type="domain" description="Cytochrome c" evidence="9">
    <location>
        <begin position="68"/>
        <end position="169"/>
    </location>
</feature>
<organism evidence="10 11">
    <name type="scientific">Qipengyuania nanhaisediminis</name>
    <dbReference type="NCBI Taxonomy" id="604088"/>
    <lineage>
        <taxon>Bacteria</taxon>
        <taxon>Pseudomonadati</taxon>
        <taxon>Pseudomonadota</taxon>
        <taxon>Alphaproteobacteria</taxon>
        <taxon>Sphingomonadales</taxon>
        <taxon>Erythrobacteraceae</taxon>
        <taxon>Qipengyuania</taxon>
    </lineage>
</organism>
<name>A0A1I5LA11_9SPHN</name>
<evidence type="ECO:0000259" key="9">
    <source>
        <dbReference type="PROSITE" id="PS51007"/>
    </source>
</evidence>
<evidence type="ECO:0000313" key="10">
    <source>
        <dbReference type="EMBL" id="SFO94043.1"/>
    </source>
</evidence>
<dbReference type="GO" id="GO:0009055">
    <property type="term" value="F:electron transfer activity"/>
    <property type="evidence" value="ECO:0007669"/>
    <property type="project" value="InterPro"/>
</dbReference>
<dbReference type="OrthoDB" id="9805828at2"/>
<evidence type="ECO:0000256" key="2">
    <source>
        <dbReference type="ARBA" id="ARBA00022617"/>
    </source>
</evidence>
<dbReference type="PROSITE" id="PS51007">
    <property type="entry name" value="CYTC"/>
    <property type="match status" value="1"/>
</dbReference>
<evidence type="ECO:0000256" key="5">
    <source>
        <dbReference type="ARBA" id="ARBA00023004"/>
    </source>
</evidence>
<keyword evidence="3 6" id="KW-0479">Metal-binding</keyword>
<keyword evidence="8" id="KW-1133">Transmembrane helix</keyword>
<keyword evidence="1" id="KW-0813">Transport</keyword>
<dbReference type="RefSeq" id="WP_090477567.1">
    <property type="nucleotide sequence ID" value="NZ_FOWZ01000001.1"/>
</dbReference>
<keyword evidence="4" id="KW-0249">Electron transport</keyword>
<keyword evidence="8" id="KW-0472">Membrane</keyword>
<feature type="compositionally biased region" description="Low complexity" evidence="7">
    <location>
        <begin position="220"/>
        <end position="234"/>
    </location>
</feature>
<dbReference type="Proteomes" id="UP000199331">
    <property type="component" value="Unassembled WGS sequence"/>
</dbReference>
<dbReference type="PRINTS" id="PR00604">
    <property type="entry name" value="CYTCHRMECIAB"/>
</dbReference>
<dbReference type="GO" id="GO:0046872">
    <property type="term" value="F:metal ion binding"/>
    <property type="evidence" value="ECO:0007669"/>
    <property type="project" value="UniProtKB-KW"/>
</dbReference>
<evidence type="ECO:0000256" key="3">
    <source>
        <dbReference type="ARBA" id="ARBA00022723"/>
    </source>
</evidence>
<dbReference type="PANTHER" id="PTHR11961">
    <property type="entry name" value="CYTOCHROME C"/>
    <property type="match status" value="1"/>
</dbReference>
<dbReference type="GO" id="GO:0020037">
    <property type="term" value="F:heme binding"/>
    <property type="evidence" value="ECO:0007669"/>
    <property type="project" value="InterPro"/>
</dbReference>
<dbReference type="STRING" id="604088.SAMN04488060_0852"/>
<dbReference type="SUPFAM" id="SSF46626">
    <property type="entry name" value="Cytochrome c"/>
    <property type="match status" value="1"/>
</dbReference>
<dbReference type="InterPro" id="IPR036909">
    <property type="entry name" value="Cyt_c-like_dom_sf"/>
</dbReference>
<evidence type="ECO:0000256" key="1">
    <source>
        <dbReference type="ARBA" id="ARBA00022448"/>
    </source>
</evidence>
<feature type="region of interest" description="Disordered" evidence="7">
    <location>
        <begin position="172"/>
        <end position="234"/>
    </location>
</feature>
<keyword evidence="2 6" id="KW-0349">Heme</keyword>
<evidence type="ECO:0000313" key="11">
    <source>
        <dbReference type="Proteomes" id="UP000199331"/>
    </source>
</evidence>
<sequence length="234" mass="23508">MDDRFNTASGWVLFAGIVALGASIASGMYFHADDNSYPEGEDFGYFVKGEEVGTEEAGPDLGTLLASADAAAGEKVFAKCTACHTIDQGGANGIGPNLYGVMGTAIGSHAAGFAYSSALTDKGGQWTWENMNEWLKSPRGFAAGTKMSFAGLSKPEDRANVMEFMATYGGAPAKPEPAPVEEAAAEGEDAPGAGPGPVEGAEAGAAEAAGAMSADQPVPAANAAGDNAGATKVD</sequence>
<dbReference type="EMBL" id="FOWZ01000001">
    <property type="protein sequence ID" value="SFO94043.1"/>
    <property type="molecule type" value="Genomic_DNA"/>
</dbReference>
<evidence type="ECO:0000256" key="6">
    <source>
        <dbReference type="PROSITE-ProRule" id="PRU00433"/>
    </source>
</evidence>
<feature type="transmembrane region" description="Helical" evidence="8">
    <location>
        <begin position="12"/>
        <end position="32"/>
    </location>
</feature>
<keyword evidence="8" id="KW-0812">Transmembrane</keyword>
<dbReference type="Gene3D" id="1.10.760.10">
    <property type="entry name" value="Cytochrome c-like domain"/>
    <property type="match status" value="1"/>
</dbReference>
<accession>A0A1I5LA11</accession>
<dbReference type="Pfam" id="PF00034">
    <property type="entry name" value="Cytochrom_C"/>
    <property type="match status" value="1"/>
</dbReference>
<evidence type="ECO:0000256" key="7">
    <source>
        <dbReference type="SAM" id="MobiDB-lite"/>
    </source>
</evidence>
<reference evidence="11" key="1">
    <citation type="submission" date="2016-10" db="EMBL/GenBank/DDBJ databases">
        <authorList>
            <person name="Varghese N."/>
            <person name="Submissions S."/>
        </authorList>
    </citation>
    <scope>NUCLEOTIDE SEQUENCE [LARGE SCALE GENOMIC DNA]</scope>
    <source>
        <strain evidence="11">CGMCC 1.7715</strain>
    </source>
</reference>